<evidence type="ECO:0000256" key="4">
    <source>
        <dbReference type="ARBA" id="ARBA00022683"/>
    </source>
</evidence>
<organism evidence="6">
    <name type="scientific">uncultured Alphaproteobacteria bacterium</name>
    <dbReference type="NCBI Taxonomy" id="91750"/>
    <lineage>
        <taxon>Bacteria</taxon>
        <taxon>Pseudomonadati</taxon>
        <taxon>Pseudomonadota</taxon>
        <taxon>Alphaproteobacteria</taxon>
        <taxon>environmental samples</taxon>
    </lineage>
</organism>
<dbReference type="Pfam" id="PF00381">
    <property type="entry name" value="PTS-HPr"/>
    <property type="match status" value="1"/>
</dbReference>
<dbReference type="InterPro" id="IPR001020">
    <property type="entry name" value="PTS_HPr_His_P_site"/>
</dbReference>
<evidence type="ECO:0000313" key="6">
    <source>
        <dbReference type="EMBL" id="SBW12076.1"/>
    </source>
</evidence>
<keyword evidence="3" id="KW-0963">Cytoplasm</keyword>
<dbReference type="EMBL" id="FLUO01000002">
    <property type="protein sequence ID" value="SBW12076.1"/>
    <property type="molecule type" value="Genomic_DNA"/>
</dbReference>
<sequence>MLSAKSREVMIRNMRGLHARAAAKFVKLAGGFDARVEVSKNGQTVSGESIMGLMMLAAGPGCAILVAAEGNEADAALAALCDLVEAKFHED</sequence>
<dbReference type="PROSITE" id="PS51350">
    <property type="entry name" value="PTS_HPR_DOM"/>
    <property type="match status" value="1"/>
</dbReference>
<evidence type="ECO:0000256" key="2">
    <source>
        <dbReference type="ARBA" id="ARBA00010736"/>
    </source>
</evidence>
<dbReference type="PRINTS" id="PR00107">
    <property type="entry name" value="PHOSPHOCPHPR"/>
</dbReference>
<evidence type="ECO:0000256" key="3">
    <source>
        <dbReference type="ARBA" id="ARBA00022490"/>
    </source>
</evidence>
<dbReference type="InterPro" id="IPR000032">
    <property type="entry name" value="HPr-like"/>
</dbReference>
<feature type="domain" description="HPr" evidence="5">
    <location>
        <begin position="4"/>
        <end position="91"/>
    </location>
</feature>
<dbReference type="InterPro" id="IPR035895">
    <property type="entry name" value="HPr-like_sf"/>
</dbReference>
<gene>
    <name evidence="6" type="primary">npr</name>
    <name evidence="6" type="ORF">KL86APRO_20431</name>
</gene>
<evidence type="ECO:0000256" key="1">
    <source>
        <dbReference type="ARBA" id="ARBA00004496"/>
    </source>
</evidence>
<comment type="similarity">
    <text evidence="2">Belongs to the HPr family.</text>
</comment>
<protein>
    <submittedName>
        <fullName evidence="6">Phosphocarrier protein NPr</fullName>
        <ecNumber evidence="6">2.7.11.-</ecNumber>
    </submittedName>
</protein>
<dbReference type="Gene3D" id="3.30.1340.10">
    <property type="entry name" value="HPr-like"/>
    <property type="match status" value="1"/>
</dbReference>
<keyword evidence="4" id="KW-0598">Phosphotransferase system</keyword>
<dbReference type="CDD" id="cd00367">
    <property type="entry name" value="PTS-HPr_like"/>
    <property type="match status" value="1"/>
</dbReference>
<name>A0A212KK11_9PROT</name>
<dbReference type="GO" id="GO:0009401">
    <property type="term" value="P:phosphoenolpyruvate-dependent sugar phosphotransferase system"/>
    <property type="evidence" value="ECO:0007669"/>
    <property type="project" value="UniProtKB-KW"/>
</dbReference>
<comment type="subcellular location">
    <subcellularLocation>
        <location evidence="1">Cytoplasm</location>
    </subcellularLocation>
</comment>
<reference evidence="6" key="1">
    <citation type="submission" date="2016-04" db="EMBL/GenBank/DDBJ databases">
        <authorList>
            <person name="Evans L.H."/>
            <person name="Alamgir A."/>
            <person name="Owens N."/>
            <person name="Weber N.D."/>
            <person name="Virtaneva K."/>
            <person name="Barbian K."/>
            <person name="Babar A."/>
            <person name="Rosenke K."/>
        </authorList>
    </citation>
    <scope>NUCLEOTIDE SEQUENCE</scope>
    <source>
        <strain evidence="6">86</strain>
    </source>
</reference>
<evidence type="ECO:0000259" key="5">
    <source>
        <dbReference type="PROSITE" id="PS51350"/>
    </source>
</evidence>
<dbReference type="EC" id="2.7.11.-" evidence="6"/>
<dbReference type="GO" id="GO:0005737">
    <property type="term" value="C:cytoplasm"/>
    <property type="evidence" value="ECO:0007669"/>
    <property type="project" value="UniProtKB-SubCell"/>
</dbReference>
<dbReference type="AlphaFoldDB" id="A0A212KK11"/>
<dbReference type="PANTHER" id="PTHR33705">
    <property type="entry name" value="PHOSPHOCARRIER PROTEIN HPR"/>
    <property type="match status" value="1"/>
</dbReference>
<proteinExistence type="inferred from homology"/>
<dbReference type="PROSITE" id="PS00369">
    <property type="entry name" value="PTS_HPR_HIS"/>
    <property type="match status" value="1"/>
</dbReference>
<dbReference type="GO" id="GO:0016740">
    <property type="term" value="F:transferase activity"/>
    <property type="evidence" value="ECO:0007669"/>
    <property type="project" value="UniProtKB-KW"/>
</dbReference>
<keyword evidence="6" id="KW-0808">Transferase</keyword>
<dbReference type="SUPFAM" id="SSF55594">
    <property type="entry name" value="HPr-like"/>
    <property type="match status" value="1"/>
</dbReference>
<dbReference type="PANTHER" id="PTHR33705:SF2">
    <property type="entry name" value="PHOSPHOCARRIER PROTEIN NPR"/>
    <property type="match status" value="1"/>
</dbReference>
<accession>A0A212KK11</accession>
<dbReference type="NCBIfam" id="TIGR01003">
    <property type="entry name" value="PTS_HPr_family"/>
    <property type="match status" value="1"/>
</dbReference>
<dbReference type="InterPro" id="IPR050399">
    <property type="entry name" value="HPr"/>
</dbReference>